<dbReference type="Pfam" id="PF12833">
    <property type="entry name" value="HTH_18"/>
    <property type="match status" value="1"/>
</dbReference>
<name>A0A0R3M9R2_9BRAD</name>
<reference evidence="6 7" key="1">
    <citation type="submission" date="2014-03" db="EMBL/GenBank/DDBJ databases">
        <title>Bradyrhizobium valentinum sp. nov., isolated from effective nodules of Lupinus mariae-josephae, a lupine endemic of basic-lime soils in Eastern Spain.</title>
        <authorList>
            <person name="Duran D."/>
            <person name="Rey L."/>
            <person name="Navarro A."/>
            <person name="Busquets A."/>
            <person name="Imperial J."/>
            <person name="Ruiz-Argueso T."/>
        </authorList>
    </citation>
    <scope>NUCLEOTIDE SEQUENCE [LARGE SCALE GENOMIC DNA]</scope>
    <source>
        <strain evidence="6 7">CCBAU 23086</strain>
    </source>
</reference>
<feature type="domain" description="HTH araC/xylS-type" evidence="5">
    <location>
        <begin position="19"/>
        <end position="119"/>
    </location>
</feature>
<protein>
    <recommendedName>
        <fullName evidence="5">HTH araC/xylS-type domain-containing protein</fullName>
    </recommendedName>
</protein>
<sequence length="511" mass="54756">MIAGQDVSTVTSPLPRGVRRALDAMRANIGHAWRLTELAATAGVSGRTLQRQFLTFVGKTPRTVLREIGLECARRDLLQGTPGVKIMDVALRCGFPHFGRFSIAYRRRYGETPSQTLKRQEILTDALGATPSLYVPARDRPAVAFGPIEAAAENLAVAADIADDLVTALTRAGIAVATRSVAARYHLGGAIRGSGAQMHLTIRLIDTETGGQLWAHRADGVLRDDTTTTEHLAARIAAALQPCLRLAEIDRALRKPATGLGAQDLALRAMPGVLSLDAIGNARALELLERAMDQEPNHPLATALAAWAHVQRVVYHFTHAPQQERARSLELAHRARGLGADATVLAILGNALSLLNAFDTADLVTRKALAMDGGSAWAWSRGGWIDVYKGDPQSAIERFKIALDLAPHDPLAFNSMVGIGCALFIAGQYAEGAQWQERALAEHPSASWVHRTLCPAYVLAGQAPQASRSLGALRQHYPDLTVSEVQRGMPPLPPSQCELVVGALQEAGLPA</sequence>
<dbReference type="AlphaFoldDB" id="A0A0R3M9R2"/>
<dbReference type="InterPro" id="IPR011990">
    <property type="entry name" value="TPR-like_helical_dom_sf"/>
</dbReference>
<keyword evidence="1" id="KW-0805">Transcription regulation</keyword>
<dbReference type="GO" id="GO:0043565">
    <property type="term" value="F:sequence-specific DNA binding"/>
    <property type="evidence" value="ECO:0007669"/>
    <property type="project" value="InterPro"/>
</dbReference>
<dbReference type="PANTHER" id="PTHR46796:SF12">
    <property type="entry name" value="HTH-TYPE DNA-BINDING TRANSCRIPTIONAL ACTIVATOR EUTR"/>
    <property type="match status" value="1"/>
</dbReference>
<evidence type="ECO:0000256" key="2">
    <source>
        <dbReference type="ARBA" id="ARBA00023125"/>
    </source>
</evidence>
<dbReference type="PANTHER" id="PTHR46796">
    <property type="entry name" value="HTH-TYPE TRANSCRIPTIONAL ACTIVATOR RHAS-RELATED"/>
    <property type="match status" value="1"/>
</dbReference>
<dbReference type="InterPro" id="IPR050204">
    <property type="entry name" value="AraC_XylS_family_regulators"/>
</dbReference>
<feature type="repeat" description="TPR" evidence="4">
    <location>
        <begin position="376"/>
        <end position="409"/>
    </location>
</feature>
<dbReference type="Gene3D" id="1.25.40.10">
    <property type="entry name" value="Tetratricopeptide repeat domain"/>
    <property type="match status" value="1"/>
</dbReference>
<evidence type="ECO:0000256" key="3">
    <source>
        <dbReference type="ARBA" id="ARBA00023163"/>
    </source>
</evidence>
<dbReference type="GO" id="GO:0003700">
    <property type="term" value="F:DNA-binding transcription factor activity"/>
    <property type="evidence" value="ECO:0007669"/>
    <property type="project" value="InterPro"/>
</dbReference>
<dbReference type="OrthoDB" id="9793400at2"/>
<keyword evidence="3" id="KW-0804">Transcription</keyword>
<dbReference type="RefSeq" id="WP_057862378.1">
    <property type="nucleotide sequence ID" value="NZ_LLYB01000124.1"/>
</dbReference>
<evidence type="ECO:0000313" key="7">
    <source>
        <dbReference type="Proteomes" id="UP000051660"/>
    </source>
</evidence>
<evidence type="ECO:0000256" key="1">
    <source>
        <dbReference type="ARBA" id="ARBA00023015"/>
    </source>
</evidence>
<accession>A0A0R3M9R2</accession>
<dbReference type="SUPFAM" id="SSF48452">
    <property type="entry name" value="TPR-like"/>
    <property type="match status" value="1"/>
</dbReference>
<dbReference type="InterPro" id="IPR009057">
    <property type="entry name" value="Homeodomain-like_sf"/>
</dbReference>
<dbReference type="PROSITE" id="PS01124">
    <property type="entry name" value="HTH_ARAC_FAMILY_2"/>
    <property type="match status" value="1"/>
</dbReference>
<dbReference type="InterPro" id="IPR018060">
    <property type="entry name" value="HTH_AraC"/>
</dbReference>
<dbReference type="PROSITE" id="PS50005">
    <property type="entry name" value="TPR"/>
    <property type="match status" value="1"/>
</dbReference>
<dbReference type="Gene3D" id="1.10.10.60">
    <property type="entry name" value="Homeodomain-like"/>
    <property type="match status" value="1"/>
</dbReference>
<comment type="caution">
    <text evidence="6">The sequence shown here is derived from an EMBL/GenBank/DDBJ whole genome shotgun (WGS) entry which is preliminary data.</text>
</comment>
<dbReference type="EMBL" id="LLYB01000124">
    <property type="protein sequence ID" value="KRR16898.1"/>
    <property type="molecule type" value="Genomic_DNA"/>
</dbReference>
<dbReference type="SMART" id="SM00342">
    <property type="entry name" value="HTH_ARAC"/>
    <property type="match status" value="1"/>
</dbReference>
<organism evidence="6 7">
    <name type="scientific">Bradyrhizobium lablabi</name>
    <dbReference type="NCBI Taxonomy" id="722472"/>
    <lineage>
        <taxon>Bacteria</taxon>
        <taxon>Pseudomonadati</taxon>
        <taxon>Pseudomonadota</taxon>
        <taxon>Alphaproteobacteria</taxon>
        <taxon>Hyphomicrobiales</taxon>
        <taxon>Nitrobacteraceae</taxon>
        <taxon>Bradyrhizobium</taxon>
    </lineage>
</organism>
<keyword evidence="2" id="KW-0238">DNA-binding</keyword>
<evidence type="ECO:0000313" key="6">
    <source>
        <dbReference type="EMBL" id="KRR16898.1"/>
    </source>
</evidence>
<keyword evidence="4" id="KW-0802">TPR repeat</keyword>
<dbReference type="SUPFAM" id="SSF46689">
    <property type="entry name" value="Homeodomain-like"/>
    <property type="match status" value="2"/>
</dbReference>
<dbReference type="Proteomes" id="UP000051660">
    <property type="component" value="Unassembled WGS sequence"/>
</dbReference>
<dbReference type="InterPro" id="IPR019734">
    <property type="entry name" value="TPR_rpt"/>
</dbReference>
<gene>
    <name evidence="6" type="ORF">CQ14_37375</name>
</gene>
<evidence type="ECO:0000259" key="5">
    <source>
        <dbReference type="PROSITE" id="PS01124"/>
    </source>
</evidence>
<proteinExistence type="predicted"/>
<evidence type="ECO:0000256" key="4">
    <source>
        <dbReference type="PROSITE-ProRule" id="PRU00339"/>
    </source>
</evidence>